<feature type="domain" description="JmjC" evidence="11">
    <location>
        <begin position="638"/>
        <end position="939"/>
    </location>
</feature>
<comment type="similarity">
    <text evidence="2">Belongs to the JARID1 histone demethylase family.</text>
</comment>
<evidence type="ECO:0000256" key="1">
    <source>
        <dbReference type="ARBA" id="ARBA00004123"/>
    </source>
</evidence>
<dbReference type="FunFam" id="2.60.120.650:FF:000033">
    <property type="entry name" value="Transcription factor jumonji (JmjC) domain-containing protein"/>
    <property type="match status" value="1"/>
</dbReference>
<feature type="region of interest" description="Disordered" evidence="9">
    <location>
        <begin position="1198"/>
        <end position="1232"/>
    </location>
</feature>
<comment type="subcellular location">
    <subcellularLocation>
        <location evidence="1">Nucleus</location>
    </subcellularLocation>
</comment>
<keyword evidence="6" id="KW-0539">Nucleus</keyword>
<dbReference type="GO" id="GO:0008270">
    <property type="term" value="F:zinc ion binding"/>
    <property type="evidence" value="ECO:0007669"/>
    <property type="project" value="UniProtKB-KW"/>
</dbReference>
<evidence type="ECO:0000256" key="5">
    <source>
        <dbReference type="ARBA" id="ARBA00023163"/>
    </source>
</evidence>
<feature type="compositionally biased region" description="Low complexity" evidence="9">
    <location>
        <begin position="1080"/>
        <end position="1098"/>
    </location>
</feature>
<keyword evidence="8" id="KW-0175">Coiled coil</keyword>
<comment type="caution">
    <text evidence="12">The sequence shown here is derived from an EMBL/GenBank/DDBJ whole genome shotgun (WGS) entry which is preliminary data.</text>
</comment>
<dbReference type="GO" id="GO:0000118">
    <property type="term" value="C:histone deacetylase complex"/>
    <property type="evidence" value="ECO:0007669"/>
    <property type="project" value="TreeGrafter"/>
</dbReference>
<evidence type="ECO:0000256" key="8">
    <source>
        <dbReference type="SAM" id="Coils"/>
    </source>
</evidence>
<feature type="compositionally biased region" description="Polar residues" evidence="9">
    <location>
        <begin position="782"/>
        <end position="796"/>
    </location>
</feature>
<evidence type="ECO:0000256" key="2">
    <source>
        <dbReference type="ARBA" id="ARBA00006801"/>
    </source>
</evidence>
<evidence type="ECO:0000259" key="11">
    <source>
        <dbReference type="PROSITE" id="PS51184"/>
    </source>
</evidence>
<feature type="region of interest" description="Disordered" evidence="9">
    <location>
        <begin position="1073"/>
        <end position="1098"/>
    </location>
</feature>
<dbReference type="GO" id="GO:0006357">
    <property type="term" value="P:regulation of transcription by RNA polymerase II"/>
    <property type="evidence" value="ECO:0007669"/>
    <property type="project" value="TreeGrafter"/>
</dbReference>
<dbReference type="EMBL" id="RWGY01000004">
    <property type="protein sequence ID" value="TVU46224.1"/>
    <property type="molecule type" value="Genomic_DNA"/>
</dbReference>
<evidence type="ECO:0000256" key="3">
    <source>
        <dbReference type="ARBA" id="ARBA00022723"/>
    </source>
</evidence>
<dbReference type="GO" id="GO:0000785">
    <property type="term" value="C:chromatin"/>
    <property type="evidence" value="ECO:0007669"/>
    <property type="project" value="TreeGrafter"/>
</dbReference>
<sequence>MAEEAEGIEVEAGCRGSFRAAAGCELTKPKRLGRSRRGRGKGRAAVRRPGLHIAGNQTLGEGRGVAAGDRVLIGGRQAPNAFSERNITDDETRKELEYATIMYSCGIKDDVAEQVRDNESKGDEVLQYAKKRRPQCTAKNVATKRLKVDGEQKKSSPSQDKQGDENSKKGKKMLTGENARMCHQCQRNDKERVIWCNLCRNKRFCVPCMQRWYPDLSEDELAAKCPYCRKNCNCKMCLRMQGVKMLSFSCLPYGLLFLVKQPRKKGISEKHRFHYACHVVRLLVPWLRKIQQEQMKEKELEAKIKGILMDEMKVKNAEYTRDERVYCNKCKTSIVDFHRRCKRCLYDLCLSCCREIRNGDIPGGEEVNFVHYEDRGRDYVFGPTPGKHKKYSNVKPWNGVAASEGPNNPLPLWKAKRDSSIPCPPKGIGGCGHSNLDLKCLLPDNMLSKLEERAERVVRSEIFAETMSKNGDQCPCYDNSGRLTMQNVRKAADRKGLVDNYLYCPVATGIKEDDLGHFQIHWAKGEPVIVPDVLQLTSGLSWEPLVMWRAFREKKTSGRIKDENLAMMAVDCLDWCEVEVNIHKFFMGYMKGRTHPGTHWPEILKLKDWPTSTSFDQRLPRHGAEFISALPFPEYTDPQCGPLNLAVKLPYGVLKPDLGPKAYIAYGFNQELGRGDSVTKLHYSMSDAVYILTHTAEVPYETHHLQLIERTRKKMREQDLQELYSVLQSGTECGSQSTDSRVLTADRTSKASCKDFFFSDTSCLDSNALPLHVKGDDKGKPTSHQSQAQSETGQWSDHNHTYQENAKGVPLWTVQESAEHQSTGGALWDIFRREDSDKLQDYLRKHASEFRHIHCNPVKQVIHPIHDHIFYLTEEHKRKLKEEYGVEPWTFEQKLGDAVLIPAGCPYQVRNLKSCIEVAMDFVSPESVGECIKLTEEFRQLPSKHMAKEDKLEIKKIVLHALRGALDFLDAYSSKSSAWGHPSVDRHRNCVVDKNCRAQARPASHNHQDNTASHCRGNLAALSTDDVVVTVPSSRAQVADAQVPITTKQTALEIPPLVGQLSKRTALVLPPSTADPVVMPSPSSAATQTTTTTTDAAAAIPPSSPLKAVSTGSMVVTLPSSGAQAANAQAIAVTRQMALEIPPLIGRLSKRTALGLPPSTEVPIVMPPPRSAATATTNVAAVVSPSSATATSAMTDAASLVTGPPRGPRGRHGAPTLTTDTAPTSRSPSGPRVKEVSAIFAQLSAAFASCEVTAAQREEVAAQRIAALEKDLQEAREGLRRHQEQEAAATARCRAVEEHVHQLQEKVKTLDDRDQQYRTTNATTLQTLRNAFCKAQKVLRSEVQLEVNDPLEQTVTHYAAALDCIGDALARLPEALAARSLTEGRATAYTIAEYIMACYRSRDDSFRPQVAVEGIAAGSDGEEEAWRKLILDGAREVAALFSVEHPDPPAEGAGTSSS</sequence>
<evidence type="ECO:0008006" key="14">
    <source>
        <dbReference type="Google" id="ProtNLM"/>
    </source>
</evidence>
<feature type="coiled-coil region" evidence="8">
    <location>
        <begin position="1258"/>
        <end position="1313"/>
    </location>
</feature>
<dbReference type="GO" id="GO:0003712">
    <property type="term" value="F:transcription coregulator activity"/>
    <property type="evidence" value="ECO:0007669"/>
    <property type="project" value="TreeGrafter"/>
</dbReference>
<feature type="compositionally biased region" description="Polar residues" evidence="9">
    <location>
        <begin position="1216"/>
        <end position="1228"/>
    </location>
</feature>
<dbReference type="InterPro" id="IPR003347">
    <property type="entry name" value="JmjC_dom"/>
</dbReference>
<dbReference type="InterPro" id="IPR001841">
    <property type="entry name" value="Znf_RING"/>
</dbReference>
<dbReference type="Gene3D" id="2.60.120.650">
    <property type="entry name" value="Cupin"/>
    <property type="match status" value="1"/>
</dbReference>
<evidence type="ECO:0000256" key="9">
    <source>
        <dbReference type="SAM" id="MobiDB-lite"/>
    </source>
</evidence>
<gene>
    <name evidence="12" type="ORF">EJB05_05745</name>
</gene>
<reference evidence="12 13" key="1">
    <citation type="journal article" date="2019" name="Sci. Rep.">
        <title>A high-quality genome of Eragrostis curvula grass provides insights into Poaceae evolution and supports new strategies to enhance forage quality.</title>
        <authorList>
            <person name="Carballo J."/>
            <person name="Santos B.A.C.M."/>
            <person name="Zappacosta D."/>
            <person name="Garbus I."/>
            <person name="Selva J.P."/>
            <person name="Gallo C.A."/>
            <person name="Diaz A."/>
            <person name="Albertini E."/>
            <person name="Caccamo M."/>
            <person name="Echenique V."/>
        </authorList>
    </citation>
    <scope>NUCLEOTIDE SEQUENCE [LARGE SCALE GENOMIC DNA]</scope>
    <source>
        <strain evidence="13">cv. Victoria</strain>
        <tissue evidence="12">Leaf</tissue>
    </source>
</reference>
<dbReference type="Pfam" id="PF02373">
    <property type="entry name" value="JmjC"/>
    <property type="match status" value="1"/>
</dbReference>
<dbReference type="Proteomes" id="UP000324897">
    <property type="component" value="Chromosome 5"/>
</dbReference>
<dbReference type="InterPro" id="IPR045109">
    <property type="entry name" value="LSDs-like"/>
</dbReference>
<keyword evidence="5" id="KW-0804">Transcription</keyword>
<evidence type="ECO:0000259" key="10">
    <source>
        <dbReference type="PROSITE" id="PS50089"/>
    </source>
</evidence>
<feature type="domain" description="RING-type" evidence="10">
    <location>
        <begin position="182"/>
        <end position="229"/>
    </location>
</feature>
<protein>
    <recommendedName>
        <fullName evidence="14">JmjC domain-containing protein</fullName>
    </recommendedName>
</protein>
<evidence type="ECO:0000256" key="7">
    <source>
        <dbReference type="PROSITE-ProRule" id="PRU00175"/>
    </source>
</evidence>
<dbReference type="OrthoDB" id="1667110at2759"/>
<dbReference type="PANTHER" id="PTHR12549">
    <property type="entry name" value="JMJC DOMAIN-CONTAINING HISTONE DEMETHYLATION PROTEIN"/>
    <property type="match status" value="1"/>
</dbReference>
<organism evidence="12 13">
    <name type="scientific">Eragrostis curvula</name>
    <name type="common">weeping love grass</name>
    <dbReference type="NCBI Taxonomy" id="38414"/>
    <lineage>
        <taxon>Eukaryota</taxon>
        <taxon>Viridiplantae</taxon>
        <taxon>Streptophyta</taxon>
        <taxon>Embryophyta</taxon>
        <taxon>Tracheophyta</taxon>
        <taxon>Spermatophyta</taxon>
        <taxon>Magnoliopsida</taxon>
        <taxon>Liliopsida</taxon>
        <taxon>Poales</taxon>
        <taxon>Poaceae</taxon>
        <taxon>PACMAD clade</taxon>
        <taxon>Chloridoideae</taxon>
        <taxon>Eragrostideae</taxon>
        <taxon>Eragrostidinae</taxon>
        <taxon>Eragrostis</taxon>
    </lineage>
</organism>
<dbReference type="SUPFAM" id="SSF51197">
    <property type="entry name" value="Clavaminate synthase-like"/>
    <property type="match status" value="1"/>
</dbReference>
<keyword evidence="4" id="KW-0805">Transcription regulation</keyword>
<dbReference type="GO" id="GO:0032454">
    <property type="term" value="F:histone H3K9 demethylase activity"/>
    <property type="evidence" value="ECO:0007669"/>
    <property type="project" value="InterPro"/>
</dbReference>
<dbReference type="InterPro" id="IPR018866">
    <property type="entry name" value="Znf-4CXXC_R1"/>
</dbReference>
<name>A0A5J9WG29_9POAL</name>
<feature type="region of interest" description="Disordered" evidence="9">
    <location>
        <begin position="774"/>
        <end position="798"/>
    </location>
</feature>
<feature type="region of interest" description="Disordered" evidence="9">
    <location>
        <begin position="143"/>
        <end position="172"/>
    </location>
</feature>
<dbReference type="PROSITE" id="PS51184">
    <property type="entry name" value="JMJC"/>
    <property type="match status" value="1"/>
</dbReference>
<dbReference type="PROSITE" id="PS50089">
    <property type="entry name" value="ZF_RING_2"/>
    <property type="match status" value="1"/>
</dbReference>
<evidence type="ECO:0000256" key="6">
    <source>
        <dbReference type="ARBA" id="ARBA00023242"/>
    </source>
</evidence>
<dbReference type="SMART" id="SM00558">
    <property type="entry name" value="JmjC"/>
    <property type="match status" value="1"/>
</dbReference>
<proteinExistence type="inferred from homology"/>
<keyword evidence="7" id="KW-0863">Zinc-finger</keyword>
<dbReference type="Pfam" id="PF10497">
    <property type="entry name" value="zf-4CXXC_R1"/>
    <property type="match status" value="1"/>
</dbReference>
<evidence type="ECO:0000313" key="12">
    <source>
        <dbReference type="EMBL" id="TVU46224.1"/>
    </source>
</evidence>
<dbReference type="GO" id="GO:0031490">
    <property type="term" value="F:chromatin DNA binding"/>
    <property type="evidence" value="ECO:0007669"/>
    <property type="project" value="TreeGrafter"/>
</dbReference>
<accession>A0A5J9WG29</accession>
<keyword evidence="13" id="KW-1185">Reference proteome</keyword>
<evidence type="ECO:0000313" key="13">
    <source>
        <dbReference type="Proteomes" id="UP000324897"/>
    </source>
</evidence>
<dbReference type="PANTHER" id="PTHR12549:SF64">
    <property type="entry name" value="OS02G0828900 PROTEIN"/>
    <property type="match status" value="1"/>
</dbReference>
<dbReference type="Gramene" id="TVU46224">
    <property type="protein sequence ID" value="TVU46224"/>
    <property type="gene ID" value="EJB05_05745"/>
</dbReference>
<keyword evidence="7" id="KW-0862">Zinc</keyword>
<evidence type="ECO:0000256" key="4">
    <source>
        <dbReference type="ARBA" id="ARBA00023015"/>
    </source>
</evidence>
<keyword evidence="3" id="KW-0479">Metal-binding</keyword>